<reference evidence="1 2" key="1">
    <citation type="journal article" date="2013" name="Mar. Genomics">
        <title>Expression of sulfatases in Rhodopirellula baltica and the diversity of sulfatases in the genus Rhodopirellula.</title>
        <authorList>
            <person name="Wegner C.E."/>
            <person name="Richter-Heitmann T."/>
            <person name="Klindworth A."/>
            <person name="Klockow C."/>
            <person name="Richter M."/>
            <person name="Achstetter T."/>
            <person name="Glockner F.O."/>
            <person name="Harder J."/>
        </authorList>
    </citation>
    <scope>NUCLEOTIDE SEQUENCE [LARGE SCALE GENOMIC DNA]</scope>
    <source>
        <strain evidence="1 2">SWK14</strain>
    </source>
</reference>
<gene>
    <name evidence="1" type="ORF">RBSWK_01361</name>
</gene>
<accession>L7CKP7</accession>
<comment type="caution">
    <text evidence="1">The sequence shown here is derived from an EMBL/GenBank/DDBJ whole genome shotgun (WGS) entry which is preliminary data.</text>
</comment>
<dbReference type="EMBL" id="AMWG01000023">
    <property type="protein sequence ID" value="ELP34854.1"/>
    <property type="molecule type" value="Genomic_DNA"/>
</dbReference>
<organism evidence="1 2">
    <name type="scientific">Rhodopirellula baltica SWK14</name>
    <dbReference type="NCBI Taxonomy" id="993516"/>
    <lineage>
        <taxon>Bacteria</taxon>
        <taxon>Pseudomonadati</taxon>
        <taxon>Planctomycetota</taxon>
        <taxon>Planctomycetia</taxon>
        <taxon>Pirellulales</taxon>
        <taxon>Pirellulaceae</taxon>
        <taxon>Rhodopirellula</taxon>
    </lineage>
</organism>
<evidence type="ECO:0000313" key="2">
    <source>
        <dbReference type="Proteomes" id="UP000010959"/>
    </source>
</evidence>
<dbReference type="Proteomes" id="UP000010959">
    <property type="component" value="Unassembled WGS sequence"/>
</dbReference>
<sequence length="52" mass="6147">MLLDSHIAWNDAVATNHFSFSKFSIRVHPVACYFRPIREGEQTHRFFIDPKL</sequence>
<dbReference type="AlphaFoldDB" id="L7CKP7"/>
<name>L7CKP7_RHOBT</name>
<proteinExistence type="predicted"/>
<protein>
    <submittedName>
        <fullName evidence="1">Uncharacterized protein</fullName>
    </submittedName>
</protein>
<evidence type="ECO:0000313" key="1">
    <source>
        <dbReference type="EMBL" id="ELP34854.1"/>
    </source>
</evidence>